<dbReference type="PANTHER" id="PTHR18964:SF149">
    <property type="entry name" value="BIFUNCTIONAL UDP-N-ACETYLGLUCOSAMINE 2-EPIMERASE_N-ACETYLMANNOSAMINE KINASE"/>
    <property type="match status" value="1"/>
</dbReference>
<reference evidence="2 3" key="1">
    <citation type="journal article" date="2013" name="PLoS ONE">
        <title>Poles Apart: Arctic and Antarctic Octadecabacter strains Share High Genome Plasticity and a New Type of Xanthorhodopsin.</title>
        <authorList>
            <person name="Vollmers J."/>
            <person name="Voget S."/>
            <person name="Dietrich S."/>
            <person name="Gollnow K."/>
            <person name="Smits M."/>
            <person name="Meyer K."/>
            <person name="Brinkhoff T."/>
            <person name="Simon M."/>
            <person name="Daniel R."/>
        </authorList>
    </citation>
    <scope>NUCLEOTIDE SEQUENCE [LARGE SCALE GENOMIC DNA]</scope>
    <source>
        <strain evidence="2 3">307</strain>
    </source>
</reference>
<sequence>MIAAGIDAGGTKIEVQLFNADWLVVESKRIASPTDYDQLVAAIADLISWVDAQVGKIIPVGLGFPGLIDRNTGFALTANLPTTGRPLPRDINVACSRNITFLNDCRALALSEAVFGHGKGHRTVLSLILGTGIGGGIAIDGVLWSGPNDISGEFGHTPLAAHLVQEFDLPLVRCGCGRMGCVETLIAGPGLARLAAALTGIQASPPELMHLRATNPTIQRVWDIWCKITAELLHSIILTVDPDVIILGGGLSKIDSIAADLQIALHGIQLAALRDTRILCAQGGDASGARGAAFAALHEARHV</sequence>
<dbReference type="RefSeq" id="WP_015501625.1">
    <property type="nucleotide sequence ID" value="NC_020911.1"/>
</dbReference>
<evidence type="ECO:0000313" key="2">
    <source>
        <dbReference type="EMBL" id="AGI69705.1"/>
    </source>
</evidence>
<keyword evidence="2" id="KW-0808">Transferase</keyword>
<dbReference type="Pfam" id="PF00480">
    <property type="entry name" value="ROK"/>
    <property type="match status" value="1"/>
</dbReference>
<name>M9RIP5_9RHOB</name>
<dbReference type="PROSITE" id="PS01125">
    <property type="entry name" value="ROK"/>
    <property type="match status" value="1"/>
</dbReference>
<dbReference type="EC" id="2.7.1.59" evidence="2"/>
<protein>
    <submittedName>
        <fullName evidence="2">N-acetyl-D-glucosamine kinase</fullName>
        <ecNumber evidence="2">2.7.1.59</ecNumber>
    </submittedName>
</protein>
<dbReference type="eggNOG" id="COG1940">
    <property type="taxonomic scope" value="Bacteria"/>
</dbReference>
<dbReference type="PANTHER" id="PTHR18964">
    <property type="entry name" value="ROK (REPRESSOR, ORF, KINASE) FAMILY"/>
    <property type="match status" value="1"/>
</dbReference>
<dbReference type="InterPro" id="IPR049874">
    <property type="entry name" value="ROK_cs"/>
</dbReference>
<dbReference type="GO" id="GO:0045127">
    <property type="term" value="F:N-acetylglucosamine kinase activity"/>
    <property type="evidence" value="ECO:0007669"/>
    <property type="project" value="UniProtKB-EC"/>
</dbReference>
<evidence type="ECO:0000256" key="1">
    <source>
        <dbReference type="ARBA" id="ARBA00006479"/>
    </source>
</evidence>
<dbReference type="STRING" id="391626.OAN307_c43250"/>
<proteinExistence type="inferred from homology"/>
<dbReference type="SUPFAM" id="SSF53067">
    <property type="entry name" value="Actin-like ATPase domain"/>
    <property type="match status" value="1"/>
</dbReference>
<organism evidence="2 3">
    <name type="scientific">Octadecabacter antarcticus 307</name>
    <dbReference type="NCBI Taxonomy" id="391626"/>
    <lineage>
        <taxon>Bacteria</taxon>
        <taxon>Pseudomonadati</taxon>
        <taxon>Pseudomonadota</taxon>
        <taxon>Alphaproteobacteria</taxon>
        <taxon>Rhodobacterales</taxon>
        <taxon>Roseobacteraceae</taxon>
        <taxon>Octadecabacter</taxon>
    </lineage>
</organism>
<evidence type="ECO:0000313" key="3">
    <source>
        <dbReference type="Proteomes" id="UP000005307"/>
    </source>
</evidence>
<keyword evidence="3" id="KW-1185">Reference proteome</keyword>
<dbReference type="HOGENOM" id="CLU_036604_0_3_5"/>
<gene>
    <name evidence="2" type="ORF">OAN307_c43250</name>
</gene>
<keyword evidence="2" id="KW-0418">Kinase</keyword>
<dbReference type="InterPro" id="IPR000600">
    <property type="entry name" value="ROK"/>
</dbReference>
<dbReference type="EMBL" id="CP003740">
    <property type="protein sequence ID" value="AGI69705.1"/>
    <property type="molecule type" value="Genomic_DNA"/>
</dbReference>
<dbReference type="Proteomes" id="UP000005307">
    <property type="component" value="Chromosome"/>
</dbReference>
<dbReference type="KEGG" id="oat:OAN307_c43250"/>
<dbReference type="OrthoDB" id="9810372at2"/>
<dbReference type="AlphaFoldDB" id="M9RIP5"/>
<dbReference type="InterPro" id="IPR043129">
    <property type="entry name" value="ATPase_NBD"/>
</dbReference>
<comment type="similarity">
    <text evidence="1">Belongs to the ROK (NagC/XylR) family.</text>
</comment>
<accession>M9RIP5</accession>
<dbReference type="Gene3D" id="3.30.420.40">
    <property type="match status" value="2"/>
</dbReference>